<reference evidence="11" key="1">
    <citation type="submission" date="2025-08" db="UniProtKB">
        <authorList>
            <consortium name="RefSeq"/>
        </authorList>
    </citation>
    <scope>IDENTIFICATION</scope>
</reference>
<dbReference type="PRINTS" id="PR00738">
    <property type="entry name" value="GLHYDRLASE20"/>
</dbReference>
<dbReference type="InterPro" id="IPR015883">
    <property type="entry name" value="Glyco_hydro_20_cat"/>
</dbReference>
<proteinExistence type="inferred from homology"/>
<dbReference type="CDD" id="cd06562">
    <property type="entry name" value="GH20_HexA_HexB-like"/>
    <property type="match status" value="1"/>
</dbReference>
<dbReference type="Gene3D" id="3.30.379.10">
    <property type="entry name" value="Chitobiase/beta-hexosaminidase domain 2-like"/>
    <property type="match status" value="1"/>
</dbReference>
<evidence type="ECO:0000259" key="8">
    <source>
        <dbReference type="Pfam" id="PF00728"/>
    </source>
</evidence>
<dbReference type="Gene3D" id="3.20.20.80">
    <property type="entry name" value="Glycosidases"/>
    <property type="match status" value="1"/>
</dbReference>
<dbReference type="InterPro" id="IPR017853">
    <property type="entry name" value="GH"/>
</dbReference>
<dbReference type="PANTHER" id="PTHR22600">
    <property type="entry name" value="BETA-HEXOSAMINIDASE"/>
    <property type="match status" value="1"/>
</dbReference>
<sequence length="569" mass="64674">MAVVIKIVVCILLFCVAYFDVVQPAHQQITGRYELGSMEAATVGAPWPMPQKYDVMQTYMFIDKSNFEFPVIAKTCDLLEDAIARYYQIIFATDHESRSKRSLLNRERSGASVVMTKTKMVSSTKDSNNHGQLKNISIILTYKCEEYPSMNMDEQYEIKIDNWDNPGEGLLTSDSIWGILRGLETLSHIIHEADDGAVRVNSTFIDDFPRFSHRGVLLDTSRHYLPKSILLENLDVMAYNKFNVFHWHIVDWQSFPYQSRVFPDLSRKGAYNEYTHIYTQDDIAEIVEYARVRGIRVLPEFDTPGHTLSWGAGRPGLLTLCYADGRPDGTHGPVNPVPASTYDFMRRLLAEVVSVFPDAYVHLGGDEVNFGCWKSNPEINKFMQKMGFGSNYAKLEEYYIQKILKIMETLNHGSMVWQEVFDNNVTVGGDTIVHVWKGGYQRELAAVTAAGHDALLSSCWYLDGISTTADWKTYYACDPQRFNGTEQQKKLVKGGEACLWGEWVDATNLLARLWPRASAVAERLWSNEDVNDVKTAASRIEEHRCRMVRRGVPAQPVNGPGFCKHEFAQ</sequence>
<dbReference type="Pfam" id="PF14845">
    <property type="entry name" value="Glycohydro_20b2"/>
    <property type="match status" value="1"/>
</dbReference>
<keyword evidence="7" id="KW-0732">Signal</keyword>
<dbReference type="SUPFAM" id="SSF51445">
    <property type="entry name" value="(Trans)glycosidases"/>
    <property type="match status" value="1"/>
</dbReference>
<evidence type="ECO:0000256" key="7">
    <source>
        <dbReference type="SAM" id="SignalP"/>
    </source>
</evidence>
<dbReference type="InterPro" id="IPR025705">
    <property type="entry name" value="Beta_hexosaminidase_sua/sub"/>
</dbReference>
<evidence type="ECO:0000256" key="6">
    <source>
        <dbReference type="PIRNR" id="PIRNR001093"/>
    </source>
</evidence>
<evidence type="ECO:0000313" key="11">
    <source>
        <dbReference type="RefSeq" id="XP_014667374.1"/>
    </source>
</evidence>
<evidence type="ECO:0000313" key="10">
    <source>
        <dbReference type="Proteomes" id="UP000695022"/>
    </source>
</evidence>
<evidence type="ECO:0000256" key="4">
    <source>
        <dbReference type="ARBA" id="ARBA00023180"/>
    </source>
</evidence>
<comment type="similarity">
    <text evidence="2 6">Belongs to the glycosyl hydrolase 20 family.</text>
</comment>
<protein>
    <recommendedName>
        <fullName evidence="6">Beta-hexosaminidase</fullName>
        <ecNumber evidence="6">3.2.1.52</ecNumber>
    </recommendedName>
</protein>
<keyword evidence="10" id="KW-1185">Reference proteome</keyword>
<dbReference type="EC" id="3.2.1.52" evidence="6"/>
<dbReference type="InterPro" id="IPR029019">
    <property type="entry name" value="HEX_eukaryotic_N"/>
</dbReference>
<accession>A0ABM1E5A3</accession>
<keyword evidence="3 6" id="KW-0378">Hydrolase</keyword>
<organism evidence="10 11">
    <name type="scientific">Priapulus caudatus</name>
    <name type="common">Priapulid worm</name>
    <dbReference type="NCBI Taxonomy" id="37621"/>
    <lineage>
        <taxon>Eukaryota</taxon>
        <taxon>Metazoa</taxon>
        <taxon>Ecdysozoa</taxon>
        <taxon>Scalidophora</taxon>
        <taxon>Priapulida</taxon>
        <taxon>Priapulimorpha</taxon>
        <taxon>Priapulimorphida</taxon>
        <taxon>Priapulidae</taxon>
        <taxon>Priapulus</taxon>
    </lineage>
</organism>
<dbReference type="RefSeq" id="XP_014667374.1">
    <property type="nucleotide sequence ID" value="XM_014811888.1"/>
</dbReference>
<feature type="chain" id="PRO_5046688127" description="Beta-hexosaminidase" evidence="7">
    <location>
        <begin position="25"/>
        <end position="569"/>
    </location>
</feature>
<evidence type="ECO:0000256" key="1">
    <source>
        <dbReference type="ARBA" id="ARBA00001231"/>
    </source>
</evidence>
<name>A0ABM1E5A3_PRICU</name>
<dbReference type="SUPFAM" id="SSF55545">
    <property type="entry name" value="beta-N-acetylhexosaminidase-like domain"/>
    <property type="match status" value="1"/>
</dbReference>
<feature type="signal peptide" evidence="7">
    <location>
        <begin position="1"/>
        <end position="24"/>
    </location>
</feature>
<dbReference type="GeneID" id="106808955"/>
<keyword evidence="4" id="KW-0325">Glycoprotein</keyword>
<dbReference type="PIRSF" id="PIRSF001093">
    <property type="entry name" value="B-hxosamndse_ab_euk"/>
    <property type="match status" value="1"/>
</dbReference>
<feature type="domain" description="Beta-hexosaminidase eukaryotic type N-terminal" evidence="9">
    <location>
        <begin position="46"/>
        <end position="187"/>
    </location>
</feature>
<dbReference type="InterPro" id="IPR029018">
    <property type="entry name" value="Hex-like_dom2"/>
</dbReference>
<evidence type="ECO:0000256" key="3">
    <source>
        <dbReference type="ARBA" id="ARBA00022801"/>
    </source>
</evidence>
<evidence type="ECO:0000259" key="9">
    <source>
        <dbReference type="Pfam" id="PF14845"/>
    </source>
</evidence>
<keyword evidence="5 6" id="KW-0326">Glycosidase</keyword>
<feature type="domain" description="Glycoside hydrolase family 20 catalytic" evidence="8">
    <location>
        <begin position="211"/>
        <end position="527"/>
    </location>
</feature>
<dbReference type="Pfam" id="PF00728">
    <property type="entry name" value="Glyco_hydro_20"/>
    <property type="match status" value="1"/>
</dbReference>
<dbReference type="Proteomes" id="UP000695022">
    <property type="component" value="Unplaced"/>
</dbReference>
<evidence type="ECO:0000256" key="2">
    <source>
        <dbReference type="ARBA" id="ARBA00006285"/>
    </source>
</evidence>
<dbReference type="PANTHER" id="PTHR22600:SF21">
    <property type="entry name" value="BETA-HEXOSAMINIDASE A"/>
    <property type="match status" value="1"/>
</dbReference>
<evidence type="ECO:0000256" key="5">
    <source>
        <dbReference type="ARBA" id="ARBA00023295"/>
    </source>
</evidence>
<comment type="catalytic activity">
    <reaction evidence="1 6">
        <text>Hydrolysis of terminal non-reducing N-acetyl-D-hexosamine residues in N-acetyl-beta-D-hexosaminides.</text>
        <dbReference type="EC" id="3.2.1.52"/>
    </reaction>
</comment>
<gene>
    <name evidence="11" type="primary">LOC106808955</name>
</gene>